<evidence type="ECO:0000313" key="3">
    <source>
        <dbReference type="Proteomes" id="UP001159641"/>
    </source>
</evidence>
<accession>A0AB34HFD6</accession>
<keyword evidence="1" id="KW-1133">Transmembrane helix</keyword>
<dbReference type="AlphaFoldDB" id="A0AB34HFD6"/>
<evidence type="ECO:0000256" key="1">
    <source>
        <dbReference type="SAM" id="Phobius"/>
    </source>
</evidence>
<protein>
    <submittedName>
        <fullName evidence="2">Uncharacterized protein</fullName>
    </submittedName>
</protein>
<reference evidence="2 3" key="1">
    <citation type="submission" date="2022-11" db="EMBL/GenBank/DDBJ databases">
        <title>Whole genome sequence of Eschrichtius robustus ER-17-0199.</title>
        <authorList>
            <person name="Bruniche-Olsen A."/>
            <person name="Black A.N."/>
            <person name="Fields C.J."/>
            <person name="Walden K."/>
            <person name="Dewoody J.A."/>
        </authorList>
    </citation>
    <scope>NUCLEOTIDE SEQUENCE [LARGE SCALE GENOMIC DNA]</scope>
    <source>
        <strain evidence="2">ER-17-0199</strain>
        <tissue evidence="2">Blubber</tissue>
    </source>
</reference>
<keyword evidence="1" id="KW-0812">Transmembrane</keyword>
<name>A0AB34HFD6_ESCRO</name>
<proteinExistence type="predicted"/>
<comment type="caution">
    <text evidence="2">The sequence shown here is derived from an EMBL/GenBank/DDBJ whole genome shotgun (WGS) entry which is preliminary data.</text>
</comment>
<organism evidence="2 3">
    <name type="scientific">Eschrichtius robustus</name>
    <name type="common">California gray whale</name>
    <name type="synonym">Eschrichtius gibbosus</name>
    <dbReference type="NCBI Taxonomy" id="9764"/>
    <lineage>
        <taxon>Eukaryota</taxon>
        <taxon>Metazoa</taxon>
        <taxon>Chordata</taxon>
        <taxon>Craniata</taxon>
        <taxon>Vertebrata</taxon>
        <taxon>Euteleostomi</taxon>
        <taxon>Mammalia</taxon>
        <taxon>Eutheria</taxon>
        <taxon>Laurasiatheria</taxon>
        <taxon>Artiodactyla</taxon>
        <taxon>Whippomorpha</taxon>
        <taxon>Cetacea</taxon>
        <taxon>Mysticeti</taxon>
        <taxon>Eschrichtiidae</taxon>
        <taxon>Eschrichtius</taxon>
    </lineage>
</organism>
<dbReference type="Proteomes" id="UP001159641">
    <property type="component" value="Unassembled WGS sequence"/>
</dbReference>
<keyword evidence="3" id="KW-1185">Reference proteome</keyword>
<gene>
    <name evidence="2" type="ORF">J1605_004849</name>
</gene>
<sequence>MNFYLLRSRQKFFFQAPRRPDWPSSSDVAAASAYGSGAGRWRVRKRRGAAAAGARRRGRVRAARKVFVSLYPSAGGMTCFGLTVVQHGETRLSKEKILQGQ</sequence>
<keyword evidence="1" id="KW-0472">Membrane</keyword>
<evidence type="ECO:0000313" key="2">
    <source>
        <dbReference type="EMBL" id="KAJ8789715.1"/>
    </source>
</evidence>
<feature type="transmembrane region" description="Helical" evidence="1">
    <location>
        <begin position="66"/>
        <end position="85"/>
    </location>
</feature>
<dbReference type="EMBL" id="JAIQCJ010001405">
    <property type="protein sequence ID" value="KAJ8789715.1"/>
    <property type="molecule type" value="Genomic_DNA"/>
</dbReference>